<dbReference type="Gene3D" id="3.40.50.1820">
    <property type="entry name" value="alpha/beta hydrolase"/>
    <property type="match status" value="1"/>
</dbReference>
<accession>A0A4V2YQK9</accession>
<sequence>MPEITLPGVTLTYDVRGSLTDRDQLVLLLIGCPMGAGGFATLASHFTDRTVVTYDPRGVERSVRSDTGELNPEIHTADLIALIETLAVGPVDVFASSGGAVNALALITARPDLVNKLVAHEPPLVTLVPDAEAAQAATDDIYATYQRDGLGAGMAKFIAFVSFEGEVPADYTSGPAPDPAMFGLPAEDDGSRDDILIGQNLRGTTSYQPDFEALAAVADKLVIGVGEESAQQLAARGGQAVAERLGLTPAVFPSNHGGFLGDEYGMPGKPAEFAVKLREVLG</sequence>
<dbReference type="RefSeq" id="WP_132165228.1">
    <property type="nucleotide sequence ID" value="NZ_SMKX01000006.1"/>
</dbReference>
<dbReference type="OrthoDB" id="3210164at2"/>
<dbReference type="EMBL" id="SMKX01000006">
    <property type="protein sequence ID" value="TDD62497.1"/>
    <property type="molecule type" value="Genomic_DNA"/>
</dbReference>
<gene>
    <name evidence="1" type="ORF">E1263_03400</name>
</gene>
<dbReference type="SUPFAM" id="SSF53474">
    <property type="entry name" value="alpha/beta-Hydrolases"/>
    <property type="match status" value="1"/>
</dbReference>
<dbReference type="AlphaFoldDB" id="A0A4V2YQK9"/>
<evidence type="ECO:0000313" key="1">
    <source>
        <dbReference type="EMBL" id="TDD62497.1"/>
    </source>
</evidence>
<dbReference type="Proteomes" id="UP000295124">
    <property type="component" value="Unassembled WGS sequence"/>
</dbReference>
<keyword evidence="1" id="KW-0378">Hydrolase</keyword>
<keyword evidence="2" id="KW-1185">Reference proteome</keyword>
<proteinExistence type="predicted"/>
<dbReference type="InterPro" id="IPR029058">
    <property type="entry name" value="AB_hydrolase_fold"/>
</dbReference>
<comment type="caution">
    <text evidence="1">The sequence shown here is derived from an EMBL/GenBank/DDBJ whole genome shotgun (WGS) entry which is preliminary data.</text>
</comment>
<dbReference type="GO" id="GO:0016787">
    <property type="term" value="F:hydrolase activity"/>
    <property type="evidence" value="ECO:0007669"/>
    <property type="project" value="UniProtKB-KW"/>
</dbReference>
<organism evidence="1 2">
    <name type="scientific">Kribbella antibiotica</name>
    <dbReference type="NCBI Taxonomy" id="190195"/>
    <lineage>
        <taxon>Bacteria</taxon>
        <taxon>Bacillati</taxon>
        <taxon>Actinomycetota</taxon>
        <taxon>Actinomycetes</taxon>
        <taxon>Propionibacteriales</taxon>
        <taxon>Kribbellaceae</taxon>
        <taxon>Kribbella</taxon>
    </lineage>
</organism>
<protein>
    <submittedName>
        <fullName evidence="1">Alpha/beta hydrolase</fullName>
    </submittedName>
</protein>
<reference evidence="1 2" key="1">
    <citation type="submission" date="2019-03" db="EMBL/GenBank/DDBJ databases">
        <title>Draft genome sequences of novel Actinobacteria.</title>
        <authorList>
            <person name="Sahin N."/>
            <person name="Ay H."/>
            <person name="Saygin H."/>
        </authorList>
    </citation>
    <scope>NUCLEOTIDE SEQUENCE [LARGE SCALE GENOMIC DNA]</scope>
    <source>
        <strain evidence="1 2">JCM 13523</strain>
    </source>
</reference>
<evidence type="ECO:0000313" key="2">
    <source>
        <dbReference type="Proteomes" id="UP000295124"/>
    </source>
</evidence>
<name>A0A4V2YQK9_9ACTN</name>